<dbReference type="SUPFAM" id="SSF53098">
    <property type="entry name" value="Ribonuclease H-like"/>
    <property type="match status" value="1"/>
</dbReference>
<organism evidence="2 3">
    <name type="scientific">Uncinula necator</name>
    <name type="common">Grape powdery mildew</name>
    <dbReference type="NCBI Taxonomy" id="52586"/>
    <lineage>
        <taxon>Eukaryota</taxon>
        <taxon>Fungi</taxon>
        <taxon>Dikarya</taxon>
        <taxon>Ascomycota</taxon>
        <taxon>Pezizomycotina</taxon>
        <taxon>Leotiomycetes</taxon>
        <taxon>Erysiphales</taxon>
        <taxon>Erysiphaceae</taxon>
        <taxon>Erysiphe</taxon>
    </lineage>
</organism>
<evidence type="ECO:0000259" key="1">
    <source>
        <dbReference type="PROSITE" id="PS50879"/>
    </source>
</evidence>
<accession>A0A0B1P585</accession>
<dbReference type="GO" id="GO:0003676">
    <property type="term" value="F:nucleic acid binding"/>
    <property type="evidence" value="ECO:0007669"/>
    <property type="project" value="InterPro"/>
</dbReference>
<dbReference type="Pfam" id="PF00075">
    <property type="entry name" value="RNase_H"/>
    <property type="match status" value="1"/>
</dbReference>
<dbReference type="PROSITE" id="PS50879">
    <property type="entry name" value="RNASE_H_1"/>
    <property type="match status" value="1"/>
</dbReference>
<dbReference type="EMBL" id="JNVN01002587">
    <property type="protein sequence ID" value="KHJ31789.1"/>
    <property type="molecule type" value="Genomic_DNA"/>
</dbReference>
<dbReference type="OMA" id="SITIRWI"/>
<dbReference type="InterPro" id="IPR036397">
    <property type="entry name" value="RNaseH_sf"/>
</dbReference>
<dbReference type="STRING" id="52586.A0A0B1P585"/>
<dbReference type="Proteomes" id="UP000030854">
    <property type="component" value="Unassembled WGS sequence"/>
</dbReference>
<dbReference type="GO" id="GO:0004523">
    <property type="term" value="F:RNA-DNA hybrid ribonuclease activity"/>
    <property type="evidence" value="ECO:0007669"/>
    <property type="project" value="InterPro"/>
</dbReference>
<reference evidence="2 3" key="1">
    <citation type="journal article" date="2014" name="BMC Genomics">
        <title>Adaptive genomic structural variation in the grape powdery mildew pathogen, Erysiphe necator.</title>
        <authorList>
            <person name="Jones L."/>
            <person name="Riaz S."/>
            <person name="Morales-Cruz A."/>
            <person name="Amrine K.C."/>
            <person name="McGuire B."/>
            <person name="Gubler W.D."/>
            <person name="Walker M.A."/>
            <person name="Cantu D."/>
        </authorList>
    </citation>
    <scope>NUCLEOTIDE SEQUENCE [LARGE SCALE GENOMIC DNA]</scope>
    <source>
        <strain evidence="3">c</strain>
    </source>
</reference>
<keyword evidence="3" id="KW-1185">Reference proteome</keyword>
<gene>
    <name evidence="2" type="ORF">EV44_g3216</name>
</gene>
<name>A0A0B1P585_UNCNE</name>
<dbReference type="Gene3D" id="3.30.420.10">
    <property type="entry name" value="Ribonuclease H-like superfamily/Ribonuclease H"/>
    <property type="match status" value="1"/>
</dbReference>
<comment type="caution">
    <text evidence="2">The sequence shown here is derived from an EMBL/GenBank/DDBJ whole genome shotgun (WGS) entry which is preliminary data.</text>
</comment>
<dbReference type="HOGENOM" id="CLU_1107788_0_0_1"/>
<evidence type="ECO:0000313" key="2">
    <source>
        <dbReference type="EMBL" id="KHJ31789.1"/>
    </source>
</evidence>
<dbReference type="AlphaFoldDB" id="A0A0B1P585"/>
<feature type="domain" description="RNase H type-1" evidence="1">
    <location>
        <begin position="1"/>
        <end position="66"/>
    </location>
</feature>
<sequence>MLIHYSKQSVGNFNAMIFHLKSIKFIGTDTIQLKEYGITTYIHWVPGHSGIEGNKKADQAAKEAARGGVNSREKFTSLSNIVKLTTERKWKESRIWFREEYHKRSPTSRTTYKLLLNNNNMDKVVAGSWKALASRYFQLKSGHAFINEFLHRIGKSDNNKCSFCSEASPQTVKHLMLECRKWRREREKMMIEIKKSGSHLNRKNIRIQDLFADHKATVGLLKFLKTTRIGCCIDEQEKEQEVSHLRLDLGI</sequence>
<evidence type="ECO:0000313" key="3">
    <source>
        <dbReference type="Proteomes" id="UP000030854"/>
    </source>
</evidence>
<dbReference type="InterPro" id="IPR002156">
    <property type="entry name" value="RNaseH_domain"/>
</dbReference>
<protein>
    <recommendedName>
        <fullName evidence="1">RNase H type-1 domain-containing protein</fullName>
    </recommendedName>
</protein>
<proteinExistence type="predicted"/>
<dbReference type="InterPro" id="IPR012337">
    <property type="entry name" value="RNaseH-like_sf"/>
</dbReference>